<dbReference type="OrthoDB" id="6510886at2759"/>
<dbReference type="AlphaFoldDB" id="A0A9J6GBE8"/>
<dbReference type="SUPFAM" id="SSF56801">
    <property type="entry name" value="Acetyl-CoA synthetase-like"/>
    <property type="match status" value="1"/>
</dbReference>
<dbReference type="Proteomes" id="UP000821853">
    <property type="component" value="Chromosome 4"/>
</dbReference>
<name>A0A9J6GBE8_HAELO</name>
<dbReference type="Gene3D" id="3.30.300.30">
    <property type="match status" value="1"/>
</dbReference>
<organism evidence="2 3">
    <name type="scientific">Haemaphysalis longicornis</name>
    <name type="common">Bush tick</name>
    <dbReference type="NCBI Taxonomy" id="44386"/>
    <lineage>
        <taxon>Eukaryota</taxon>
        <taxon>Metazoa</taxon>
        <taxon>Ecdysozoa</taxon>
        <taxon>Arthropoda</taxon>
        <taxon>Chelicerata</taxon>
        <taxon>Arachnida</taxon>
        <taxon>Acari</taxon>
        <taxon>Parasitiformes</taxon>
        <taxon>Ixodida</taxon>
        <taxon>Ixodoidea</taxon>
        <taxon>Ixodidae</taxon>
        <taxon>Haemaphysalinae</taxon>
        <taxon>Haemaphysalis</taxon>
    </lineage>
</organism>
<accession>A0A9J6GBE8</accession>
<dbReference type="EMBL" id="JABSTR010000006">
    <property type="protein sequence ID" value="KAH9372762.1"/>
    <property type="molecule type" value="Genomic_DNA"/>
</dbReference>
<feature type="domain" description="AMP-binding enzyme C-terminal" evidence="1">
    <location>
        <begin position="12"/>
        <end position="66"/>
    </location>
</feature>
<dbReference type="InterPro" id="IPR045851">
    <property type="entry name" value="AMP-bd_C_sf"/>
</dbReference>
<reference evidence="2 3" key="1">
    <citation type="journal article" date="2020" name="Cell">
        <title>Large-Scale Comparative Analyses of Tick Genomes Elucidate Their Genetic Diversity and Vector Capacities.</title>
        <authorList>
            <consortium name="Tick Genome and Microbiome Consortium (TIGMIC)"/>
            <person name="Jia N."/>
            <person name="Wang J."/>
            <person name="Shi W."/>
            <person name="Du L."/>
            <person name="Sun Y."/>
            <person name="Zhan W."/>
            <person name="Jiang J.F."/>
            <person name="Wang Q."/>
            <person name="Zhang B."/>
            <person name="Ji P."/>
            <person name="Bell-Sakyi L."/>
            <person name="Cui X.M."/>
            <person name="Yuan T.T."/>
            <person name="Jiang B.G."/>
            <person name="Yang W.F."/>
            <person name="Lam T.T."/>
            <person name="Chang Q.C."/>
            <person name="Ding S.J."/>
            <person name="Wang X.J."/>
            <person name="Zhu J.G."/>
            <person name="Ruan X.D."/>
            <person name="Zhao L."/>
            <person name="Wei J.T."/>
            <person name="Ye R.Z."/>
            <person name="Que T.C."/>
            <person name="Du C.H."/>
            <person name="Zhou Y.H."/>
            <person name="Cheng J.X."/>
            <person name="Dai P.F."/>
            <person name="Guo W.B."/>
            <person name="Han X.H."/>
            <person name="Huang E.J."/>
            <person name="Li L.F."/>
            <person name="Wei W."/>
            <person name="Gao Y.C."/>
            <person name="Liu J.Z."/>
            <person name="Shao H.Z."/>
            <person name="Wang X."/>
            <person name="Wang C.C."/>
            <person name="Yang T.C."/>
            <person name="Huo Q.B."/>
            <person name="Li W."/>
            <person name="Chen H.Y."/>
            <person name="Chen S.E."/>
            <person name="Zhou L.G."/>
            <person name="Ni X.B."/>
            <person name="Tian J.H."/>
            <person name="Sheng Y."/>
            <person name="Liu T."/>
            <person name="Pan Y.S."/>
            <person name="Xia L.Y."/>
            <person name="Li J."/>
            <person name="Zhao F."/>
            <person name="Cao W.C."/>
        </authorList>
    </citation>
    <scope>NUCLEOTIDE SEQUENCE [LARGE SCALE GENOMIC DNA]</scope>
    <source>
        <strain evidence="2">HaeL-2018</strain>
    </source>
</reference>
<dbReference type="Pfam" id="PF13193">
    <property type="entry name" value="AMP-binding_C"/>
    <property type="match status" value="1"/>
</dbReference>
<evidence type="ECO:0000313" key="3">
    <source>
        <dbReference type="Proteomes" id="UP000821853"/>
    </source>
</evidence>
<proteinExistence type="predicted"/>
<keyword evidence="3" id="KW-1185">Reference proteome</keyword>
<evidence type="ECO:0000313" key="2">
    <source>
        <dbReference type="EMBL" id="KAH9372762.1"/>
    </source>
</evidence>
<dbReference type="InterPro" id="IPR025110">
    <property type="entry name" value="AMP-bd_C"/>
</dbReference>
<dbReference type="VEuPathDB" id="VectorBase:HLOH_053821"/>
<gene>
    <name evidence="2" type="ORF">HPB48_020059</name>
</gene>
<comment type="caution">
    <text evidence="2">The sequence shown here is derived from an EMBL/GenBank/DDBJ whole genome shotgun (WGS) entry which is preliminary data.</text>
</comment>
<evidence type="ECO:0000259" key="1">
    <source>
        <dbReference type="Pfam" id="PF13193"/>
    </source>
</evidence>
<sequence length="69" mass="7461">MDKQVVPAELEELLLHKHAEEISQVSVVGLPHAEYGEAPAAAVVLTEKGRQLELSYLAERIKATVAGII</sequence>
<protein>
    <recommendedName>
        <fullName evidence="1">AMP-binding enzyme C-terminal domain-containing protein</fullName>
    </recommendedName>
</protein>